<dbReference type="GO" id="GO:0044218">
    <property type="term" value="C:other organism cell membrane"/>
    <property type="evidence" value="ECO:0007669"/>
    <property type="project" value="UniProtKB-KW"/>
</dbReference>
<keyword evidence="3" id="KW-1052">Target cell membrane</keyword>
<sequence>MEALDGLTAGVELIETALQAGVLMSKFSTHRQCSIHVTNFSDHYVLANPGMYVCRGCCVDTFPHRIFPSSSGSAVFLKKSFTGRGFFGVVTFDLFDTSTQKTTEQMAVLFKVPHNIDISSEYAVGVVDFGRLCDKSLFKEMMEGTNVACVKGDSKGSSLTLRNQQFSIRAMMLDGLSPVMKVHVSTNEEI</sequence>
<dbReference type="Gene3D" id="2.60.270.20">
    <property type="entry name" value="Cytolysin/lectin"/>
    <property type="match status" value="1"/>
</dbReference>
<keyword evidence="7" id="KW-1185">Reference proteome</keyword>
<proteinExistence type="predicted"/>
<dbReference type="Ensembl" id="ENSNFUT00015046676.1">
    <property type="protein sequence ID" value="ENSNFUP00015044730.1"/>
    <property type="gene ID" value="ENSNFUG00015021283.1"/>
</dbReference>
<dbReference type="GO" id="GO:0042151">
    <property type="term" value="C:nematocyst"/>
    <property type="evidence" value="ECO:0007669"/>
    <property type="project" value="UniProtKB-SubCell"/>
</dbReference>
<evidence type="ECO:0000313" key="7">
    <source>
        <dbReference type="Proteomes" id="UP000694548"/>
    </source>
</evidence>
<organism evidence="6 7">
    <name type="scientific">Nothobranchius furzeri</name>
    <name type="common">Turquoise killifish</name>
    <dbReference type="NCBI Taxonomy" id="105023"/>
    <lineage>
        <taxon>Eukaryota</taxon>
        <taxon>Metazoa</taxon>
        <taxon>Chordata</taxon>
        <taxon>Craniata</taxon>
        <taxon>Vertebrata</taxon>
        <taxon>Euteleostomi</taxon>
        <taxon>Actinopterygii</taxon>
        <taxon>Neopterygii</taxon>
        <taxon>Teleostei</taxon>
        <taxon>Neoteleostei</taxon>
        <taxon>Acanthomorphata</taxon>
        <taxon>Ovalentaria</taxon>
        <taxon>Atherinomorphae</taxon>
        <taxon>Cyprinodontiformes</taxon>
        <taxon>Nothobranchiidae</taxon>
        <taxon>Nothobranchius</taxon>
    </lineage>
</organism>
<evidence type="ECO:0000256" key="4">
    <source>
        <dbReference type="ARBA" id="ARBA00023298"/>
    </source>
</evidence>
<reference evidence="6" key="3">
    <citation type="submission" date="2025-09" db="UniProtKB">
        <authorList>
            <consortium name="Ensembl"/>
        </authorList>
    </citation>
    <scope>IDENTIFICATION</scope>
</reference>
<reference evidence="6" key="2">
    <citation type="submission" date="2025-08" db="UniProtKB">
        <authorList>
            <consortium name="Ensembl"/>
        </authorList>
    </citation>
    <scope>IDENTIFICATION</scope>
</reference>
<dbReference type="SUPFAM" id="SSF63724">
    <property type="entry name" value="Cytolysin/lectin"/>
    <property type="match status" value="1"/>
</dbReference>
<dbReference type="PANTHER" id="PTHR40388">
    <property type="entry name" value="BRYOPORIN"/>
    <property type="match status" value="1"/>
</dbReference>
<evidence type="ECO:0000256" key="2">
    <source>
        <dbReference type="ARBA" id="ARBA00004532"/>
    </source>
</evidence>
<evidence type="ECO:0000313" key="6">
    <source>
        <dbReference type="Ensembl" id="ENSNFUP00015044730.1"/>
    </source>
</evidence>
<keyword evidence="5" id="KW-0166">Nematocyst</keyword>
<accession>A0A8C6PM39</accession>
<protein>
    <submittedName>
        <fullName evidence="6">Uncharacterized protein</fullName>
    </submittedName>
</protein>
<dbReference type="InterPro" id="IPR050677">
    <property type="entry name" value="Actinoporin_PFT"/>
</dbReference>
<keyword evidence="4" id="KW-0472">Membrane</keyword>
<evidence type="ECO:0000256" key="3">
    <source>
        <dbReference type="ARBA" id="ARBA00022537"/>
    </source>
</evidence>
<dbReference type="AlphaFoldDB" id="A0A8C6PM39"/>
<comment type="subcellular location">
    <subcellularLocation>
        <location evidence="2">Nematocyst</location>
    </subcellularLocation>
    <subcellularLocation>
        <location evidence="1">Target cell membrane</location>
    </subcellularLocation>
</comment>
<reference evidence="6" key="1">
    <citation type="submission" date="2014-08" db="EMBL/GenBank/DDBJ databases">
        <authorList>
            <person name="Senf B."/>
            <person name="Petzold A."/>
            <person name="Downie B.R."/>
            <person name="Koch P."/>
            <person name="Platzer M."/>
        </authorList>
    </citation>
    <scope>NUCLEOTIDE SEQUENCE [LARGE SCALE GENOMIC DNA]</scope>
    <source>
        <strain evidence="6">GRZ</strain>
    </source>
</reference>
<dbReference type="GeneTree" id="ENSGT00940000164286"/>
<dbReference type="Proteomes" id="UP000694548">
    <property type="component" value="Chromosome sgr09"/>
</dbReference>
<evidence type="ECO:0000256" key="5">
    <source>
        <dbReference type="ARBA" id="ARBA00023331"/>
    </source>
</evidence>
<dbReference type="InterPro" id="IPR015926">
    <property type="entry name" value="Cytolysin/lectin"/>
</dbReference>
<dbReference type="PANTHER" id="PTHR40388:SF1">
    <property type="entry name" value="BRYOPORIN"/>
    <property type="match status" value="1"/>
</dbReference>
<evidence type="ECO:0000256" key="1">
    <source>
        <dbReference type="ARBA" id="ARBA00004175"/>
    </source>
</evidence>
<name>A0A8C6PM39_NOTFU</name>
<keyword evidence="4" id="KW-1053">Target membrane</keyword>